<evidence type="ECO:0008006" key="2">
    <source>
        <dbReference type="Google" id="ProtNLM"/>
    </source>
</evidence>
<organism evidence="1">
    <name type="scientific">viral metagenome</name>
    <dbReference type="NCBI Taxonomy" id="1070528"/>
    <lineage>
        <taxon>unclassified sequences</taxon>
        <taxon>metagenomes</taxon>
        <taxon>organismal metagenomes</taxon>
    </lineage>
</organism>
<name>A0A6C0H896_9ZZZZ</name>
<protein>
    <recommendedName>
        <fullName evidence="2">Glycosyltransferase</fullName>
    </recommendedName>
</protein>
<proteinExistence type="predicted"/>
<dbReference type="AlphaFoldDB" id="A0A6C0H896"/>
<evidence type="ECO:0000313" key="1">
    <source>
        <dbReference type="EMBL" id="QHT76734.1"/>
    </source>
</evidence>
<dbReference type="EMBL" id="MN739900">
    <property type="protein sequence ID" value="QHT76734.1"/>
    <property type="molecule type" value="Genomic_DNA"/>
</dbReference>
<accession>A0A6C0H896</accession>
<sequence length="219" mass="25993">MKVLVIITTVSMDINSIENIIILKYYMDQLKLIGYSIDYGGISSFNDFENYENIINFKFKLVSQKKQLSKLCDFINTYKDNLNYDWYIKIRTEVRLLEQLNFDNLLKTGINVRTRVYKGPKKILYGSSIGGEGIWKHEKGFIYSDIEDEIIPDDHIYIFHHNIIELEGFKQTEPYTDIIENEWFHKYQWDKYNIPINPIGINMDFTKYGHAYSGHLNIE</sequence>
<reference evidence="1" key="1">
    <citation type="journal article" date="2020" name="Nature">
        <title>Giant virus diversity and host interactions through global metagenomics.</title>
        <authorList>
            <person name="Schulz F."/>
            <person name="Roux S."/>
            <person name="Paez-Espino D."/>
            <person name="Jungbluth S."/>
            <person name="Walsh D.A."/>
            <person name="Denef V.J."/>
            <person name="McMahon K.D."/>
            <person name="Konstantinidis K.T."/>
            <person name="Eloe-Fadrosh E.A."/>
            <person name="Kyrpides N.C."/>
            <person name="Woyke T."/>
        </authorList>
    </citation>
    <scope>NUCLEOTIDE SEQUENCE</scope>
    <source>
        <strain evidence="1">GVMAG-M-3300023179-82</strain>
    </source>
</reference>